<feature type="region of interest" description="Disordered" evidence="1">
    <location>
        <begin position="83"/>
        <end position="104"/>
    </location>
</feature>
<keyword evidence="3" id="KW-1185">Reference proteome</keyword>
<accession>A0A1D3CUN5</accession>
<dbReference type="EMBL" id="JROU02001877">
    <property type="protein sequence ID" value="OEH74913.1"/>
    <property type="molecule type" value="Genomic_DNA"/>
</dbReference>
<name>A0A1D3CUN5_9EIME</name>
<comment type="caution">
    <text evidence="2">The sequence shown here is derived from an EMBL/GenBank/DDBJ whole genome shotgun (WGS) entry which is preliminary data.</text>
</comment>
<dbReference type="AlphaFoldDB" id="A0A1D3CUN5"/>
<feature type="compositionally biased region" description="Low complexity" evidence="1">
    <location>
        <begin position="134"/>
        <end position="147"/>
    </location>
</feature>
<evidence type="ECO:0000313" key="3">
    <source>
        <dbReference type="Proteomes" id="UP000095192"/>
    </source>
</evidence>
<protein>
    <submittedName>
        <fullName evidence="2">Uncharacterized protein</fullName>
    </submittedName>
</protein>
<evidence type="ECO:0000313" key="2">
    <source>
        <dbReference type="EMBL" id="OEH74913.1"/>
    </source>
</evidence>
<evidence type="ECO:0000256" key="1">
    <source>
        <dbReference type="SAM" id="MobiDB-lite"/>
    </source>
</evidence>
<dbReference type="InParanoid" id="A0A1D3CUN5"/>
<gene>
    <name evidence="2" type="ORF">cyc_09119</name>
</gene>
<reference evidence="2 3" key="1">
    <citation type="journal article" date="2016" name="BMC Genomics">
        <title>Comparative genomics reveals Cyclospora cayetanensis possesses coccidia-like metabolism and invasion components but unique surface antigens.</title>
        <authorList>
            <person name="Liu S."/>
            <person name="Wang L."/>
            <person name="Zheng H."/>
            <person name="Xu Z."/>
            <person name="Roellig D.M."/>
            <person name="Li N."/>
            <person name="Frace M.A."/>
            <person name="Tang K."/>
            <person name="Arrowood M.J."/>
            <person name="Moss D.M."/>
            <person name="Zhang L."/>
            <person name="Feng Y."/>
            <person name="Xiao L."/>
        </authorList>
    </citation>
    <scope>NUCLEOTIDE SEQUENCE [LARGE SCALE GENOMIC DNA]</scope>
    <source>
        <strain evidence="2 3">CHN_HEN01</strain>
    </source>
</reference>
<feature type="region of interest" description="Disordered" evidence="1">
    <location>
        <begin position="116"/>
        <end position="158"/>
    </location>
</feature>
<dbReference type="Proteomes" id="UP000095192">
    <property type="component" value="Unassembled WGS sequence"/>
</dbReference>
<dbReference type="VEuPathDB" id="ToxoDB:cyc_09119"/>
<sequence length="158" mass="16683">MFDNYLLEQTNAAASAARRICVRDSQGLWASRCGCDRCRCVSEEQKHATAEGAAAADDALISEAAHSEPLPFLANVGSSSDSSCFATPARHQQRSQQADACCRGRPTGCQEPQLALQPSRQPLQLGMIAAPQTPRQSPQHSSSASPPFDSGRASSPAA</sequence>
<organism evidence="2 3">
    <name type="scientific">Cyclospora cayetanensis</name>
    <dbReference type="NCBI Taxonomy" id="88456"/>
    <lineage>
        <taxon>Eukaryota</taxon>
        <taxon>Sar</taxon>
        <taxon>Alveolata</taxon>
        <taxon>Apicomplexa</taxon>
        <taxon>Conoidasida</taxon>
        <taxon>Coccidia</taxon>
        <taxon>Eucoccidiorida</taxon>
        <taxon>Eimeriorina</taxon>
        <taxon>Eimeriidae</taxon>
        <taxon>Cyclospora</taxon>
    </lineage>
</organism>
<proteinExistence type="predicted"/>